<dbReference type="AlphaFoldDB" id="A0A382B925"/>
<dbReference type="GO" id="GO:0042597">
    <property type="term" value="C:periplasmic space"/>
    <property type="evidence" value="ECO:0007669"/>
    <property type="project" value="UniProtKB-ARBA"/>
</dbReference>
<dbReference type="GO" id="GO:0015833">
    <property type="term" value="P:peptide transport"/>
    <property type="evidence" value="ECO:0007669"/>
    <property type="project" value="TreeGrafter"/>
</dbReference>
<proteinExistence type="inferred from homology"/>
<dbReference type="PIRSF" id="PIRSF002741">
    <property type="entry name" value="MppA"/>
    <property type="match status" value="1"/>
</dbReference>
<reference evidence="5" key="1">
    <citation type="submission" date="2018-05" db="EMBL/GenBank/DDBJ databases">
        <authorList>
            <person name="Lanie J.A."/>
            <person name="Ng W.-L."/>
            <person name="Kazmierczak K.M."/>
            <person name="Andrzejewski T.M."/>
            <person name="Davidsen T.M."/>
            <person name="Wayne K.J."/>
            <person name="Tettelin H."/>
            <person name="Glass J.I."/>
            <person name="Rusch D."/>
            <person name="Podicherti R."/>
            <person name="Tsui H.-C.T."/>
            <person name="Winkler M.E."/>
        </authorList>
    </citation>
    <scope>NUCLEOTIDE SEQUENCE</scope>
</reference>
<sequence>ADPLGFAFTEGSDLVAPFNAAIQSMKDDGTLAALNGKYFGTAFTMTYDDIGDGAYAEEVAEPVYGGTLRVGLEAETDGLNPAVNRFAVSAYQMGTSVYDYLVRVEDTPCGCVYVPSLAESWTHSDDLLEWDFKLREGVTFHDGTPLTSEAALFAFKMQLTDPTVGIAIRAFFKADDPETDFFEPAQIVDDYTIRFHAKRPHVDFPNVFTGQLGMIPSLAYMQAATEDGSLNQAPVGTGPFMFDSRVQDSMTRFVRNPNYWGGDVYLDAIEFYIYTDGEIAAGAMAAGDIDTMGTSNTEAILTLRGLEADGYQLYETDEGEETFSMMNAGRPPFDDIRARKALTYAFARDNFVEFIGAGVLRPADQAFNPESPFFNPDVRQEHDTPDLATPLVAEYCADVPDMCTDGKINAEYQYSGPSVIQDRTYDLLTDGWSDHFNFTKDMVLQDDHITHAILGMYDFITWRQFGGRNPDGHILWTSCDSIGPLSLNWPRLCDPARDELMYAARASDDREANVALWQQWAENINQSYTYLFQTHTMWNNSYSPRVRNMCGYVLTDGSLPRCHVGGGAIAWSQMWIEE</sequence>
<evidence type="ECO:0000259" key="4">
    <source>
        <dbReference type="Pfam" id="PF00496"/>
    </source>
</evidence>
<dbReference type="InterPro" id="IPR000914">
    <property type="entry name" value="SBP_5_dom"/>
</dbReference>
<evidence type="ECO:0000313" key="5">
    <source>
        <dbReference type="EMBL" id="SVB10310.1"/>
    </source>
</evidence>
<dbReference type="CDD" id="cd00995">
    <property type="entry name" value="PBP2_NikA_DppA_OppA_like"/>
    <property type="match status" value="1"/>
</dbReference>
<gene>
    <name evidence="5" type="ORF">METZ01_LOCUS163164</name>
</gene>
<dbReference type="PANTHER" id="PTHR30290:SF9">
    <property type="entry name" value="OLIGOPEPTIDE-BINDING PROTEIN APPA"/>
    <property type="match status" value="1"/>
</dbReference>
<dbReference type="InterPro" id="IPR030678">
    <property type="entry name" value="Peptide/Ni-bd"/>
</dbReference>
<dbReference type="PANTHER" id="PTHR30290">
    <property type="entry name" value="PERIPLASMIC BINDING COMPONENT OF ABC TRANSPORTER"/>
    <property type="match status" value="1"/>
</dbReference>
<keyword evidence="2" id="KW-0813">Transport</keyword>
<evidence type="ECO:0000256" key="2">
    <source>
        <dbReference type="ARBA" id="ARBA00022448"/>
    </source>
</evidence>
<accession>A0A382B925</accession>
<feature type="domain" description="Solute-binding protein family 5" evidence="4">
    <location>
        <begin position="113"/>
        <end position="394"/>
    </location>
</feature>
<protein>
    <recommendedName>
        <fullName evidence="4">Solute-binding protein family 5 domain-containing protein</fullName>
    </recommendedName>
</protein>
<dbReference type="InterPro" id="IPR039424">
    <property type="entry name" value="SBP_5"/>
</dbReference>
<dbReference type="Gene3D" id="3.10.105.10">
    <property type="entry name" value="Dipeptide-binding Protein, Domain 3"/>
    <property type="match status" value="1"/>
</dbReference>
<feature type="non-terminal residue" evidence="5">
    <location>
        <position position="1"/>
    </location>
</feature>
<comment type="similarity">
    <text evidence="1">Belongs to the bacterial solute-binding protein 5 family.</text>
</comment>
<evidence type="ECO:0000256" key="3">
    <source>
        <dbReference type="ARBA" id="ARBA00022729"/>
    </source>
</evidence>
<dbReference type="GO" id="GO:1904680">
    <property type="term" value="F:peptide transmembrane transporter activity"/>
    <property type="evidence" value="ECO:0007669"/>
    <property type="project" value="TreeGrafter"/>
</dbReference>
<dbReference type="SUPFAM" id="SSF53850">
    <property type="entry name" value="Periplasmic binding protein-like II"/>
    <property type="match status" value="2"/>
</dbReference>
<evidence type="ECO:0000256" key="1">
    <source>
        <dbReference type="ARBA" id="ARBA00005695"/>
    </source>
</evidence>
<dbReference type="EMBL" id="UINC01028756">
    <property type="protein sequence ID" value="SVB10310.1"/>
    <property type="molecule type" value="Genomic_DNA"/>
</dbReference>
<organism evidence="5">
    <name type="scientific">marine metagenome</name>
    <dbReference type="NCBI Taxonomy" id="408172"/>
    <lineage>
        <taxon>unclassified sequences</taxon>
        <taxon>metagenomes</taxon>
        <taxon>ecological metagenomes</taxon>
    </lineage>
</organism>
<dbReference type="GO" id="GO:0043190">
    <property type="term" value="C:ATP-binding cassette (ABC) transporter complex"/>
    <property type="evidence" value="ECO:0007669"/>
    <property type="project" value="InterPro"/>
</dbReference>
<dbReference type="Gene3D" id="3.40.190.10">
    <property type="entry name" value="Periplasmic binding protein-like II"/>
    <property type="match status" value="2"/>
</dbReference>
<dbReference type="Pfam" id="PF00496">
    <property type="entry name" value="SBP_bac_5"/>
    <property type="match status" value="1"/>
</dbReference>
<keyword evidence="3" id="KW-0732">Signal</keyword>
<name>A0A382B925_9ZZZZ</name>